<name>A0A6J5RH74_9CAUD</name>
<sequence length="162" mass="17930">MNRWAEYGVVLVCCVGCGGGQSPTKDAAVAPVPVAAQPKATTPEDVERSDIAAIIECKWWAKRPTKAEQIHDLAEKMAKINAGNVIWMDDTGGWVAVERYRYGTSNDQSLWRHLVVIPSLTERRLYFVVDGKKRPERHEMIAKLRKALDAAEFADGPAVPAK</sequence>
<protein>
    <submittedName>
        <fullName evidence="1">Uncharacterized protein</fullName>
    </submittedName>
</protein>
<organism evidence="1">
    <name type="scientific">uncultured Caudovirales phage</name>
    <dbReference type="NCBI Taxonomy" id="2100421"/>
    <lineage>
        <taxon>Viruses</taxon>
        <taxon>Duplodnaviria</taxon>
        <taxon>Heunggongvirae</taxon>
        <taxon>Uroviricota</taxon>
        <taxon>Caudoviricetes</taxon>
        <taxon>Peduoviridae</taxon>
        <taxon>Maltschvirus</taxon>
        <taxon>Maltschvirus maltsch</taxon>
    </lineage>
</organism>
<reference evidence="1" key="1">
    <citation type="submission" date="2020-05" db="EMBL/GenBank/DDBJ databases">
        <authorList>
            <person name="Chiriac C."/>
            <person name="Salcher M."/>
            <person name="Ghai R."/>
            <person name="Kavagutti S V."/>
        </authorList>
    </citation>
    <scope>NUCLEOTIDE SEQUENCE</scope>
</reference>
<accession>A0A6J5RH74</accession>
<gene>
    <name evidence="1" type="ORF">UFOVP1229_93</name>
</gene>
<evidence type="ECO:0000313" key="1">
    <source>
        <dbReference type="EMBL" id="CAB4191695.1"/>
    </source>
</evidence>
<dbReference type="EMBL" id="LR797178">
    <property type="protein sequence ID" value="CAB4191695.1"/>
    <property type="molecule type" value="Genomic_DNA"/>
</dbReference>
<proteinExistence type="predicted"/>